<dbReference type="AlphaFoldDB" id="A0A1S8T6Y0"/>
<dbReference type="InterPro" id="IPR029032">
    <property type="entry name" value="AhpD-like"/>
</dbReference>
<evidence type="ECO:0000259" key="1">
    <source>
        <dbReference type="Pfam" id="PF02627"/>
    </source>
</evidence>
<reference evidence="2 3" key="1">
    <citation type="submission" date="2016-05" db="EMBL/GenBank/DDBJ databases">
        <title>Microbial solvent formation.</title>
        <authorList>
            <person name="Poehlein A."/>
            <person name="Montoya Solano J.D."/>
            <person name="Flitsch S."/>
            <person name="Krabben P."/>
            <person name="Duerre P."/>
            <person name="Daniel R."/>
        </authorList>
    </citation>
    <scope>NUCLEOTIDE SEQUENCE [LARGE SCALE GENOMIC DNA]</scope>
    <source>
        <strain evidence="2 3">DSM 2619</strain>
    </source>
</reference>
<dbReference type="PANTHER" id="PTHR33570:SF2">
    <property type="entry name" value="CARBOXYMUCONOLACTONE DECARBOXYLASE-LIKE DOMAIN-CONTAINING PROTEIN"/>
    <property type="match status" value="1"/>
</dbReference>
<dbReference type="Gene3D" id="1.20.1290.10">
    <property type="entry name" value="AhpD-like"/>
    <property type="match status" value="1"/>
</dbReference>
<comment type="caution">
    <text evidence="2">The sequence shown here is derived from an EMBL/GenBank/DDBJ whole genome shotgun (WGS) entry which is preliminary data.</text>
</comment>
<dbReference type="GO" id="GO:0051920">
    <property type="term" value="F:peroxiredoxin activity"/>
    <property type="evidence" value="ECO:0007669"/>
    <property type="project" value="InterPro"/>
</dbReference>
<feature type="domain" description="Carboxymuconolactone decarboxylase-like" evidence="1">
    <location>
        <begin position="13"/>
        <end position="86"/>
    </location>
</feature>
<dbReference type="STRING" id="29367.CLPUN_45840"/>
<proteinExistence type="predicted"/>
<organism evidence="2 3">
    <name type="scientific">Clostridium puniceum</name>
    <dbReference type="NCBI Taxonomy" id="29367"/>
    <lineage>
        <taxon>Bacteria</taxon>
        <taxon>Bacillati</taxon>
        <taxon>Bacillota</taxon>
        <taxon>Clostridia</taxon>
        <taxon>Eubacteriales</taxon>
        <taxon>Clostridiaceae</taxon>
        <taxon>Clostridium</taxon>
    </lineage>
</organism>
<dbReference type="Proteomes" id="UP000190890">
    <property type="component" value="Unassembled WGS sequence"/>
</dbReference>
<dbReference type="InterPro" id="IPR052512">
    <property type="entry name" value="4CMD/NDH-1_regulator"/>
</dbReference>
<gene>
    <name evidence="2" type="ORF">CLPUN_45840</name>
</gene>
<evidence type="ECO:0000313" key="3">
    <source>
        <dbReference type="Proteomes" id="UP000190890"/>
    </source>
</evidence>
<dbReference type="SUPFAM" id="SSF69118">
    <property type="entry name" value="AhpD-like"/>
    <property type="match status" value="1"/>
</dbReference>
<dbReference type="InterPro" id="IPR003779">
    <property type="entry name" value="CMD-like"/>
</dbReference>
<dbReference type="EMBL" id="LZZM01000218">
    <property type="protein sequence ID" value="OOM73384.1"/>
    <property type="molecule type" value="Genomic_DNA"/>
</dbReference>
<evidence type="ECO:0000313" key="2">
    <source>
        <dbReference type="EMBL" id="OOM73384.1"/>
    </source>
</evidence>
<dbReference type="Pfam" id="PF02627">
    <property type="entry name" value="CMD"/>
    <property type="match status" value="1"/>
</dbReference>
<dbReference type="OrthoDB" id="9802489at2"/>
<name>A0A1S8T6Y0_9CLOT</name>
<keyword evidence="3" id="KW-1185">Reference proteome</keyword>
<dbReference type="PANTHER" id="PTHR33570">
    <property type="entry name" value="4-CARBOXYMUCONOLACTONE DECARBOXYLASE FAMILY PROTEIN"/>
    <property type="match status" value="1"/>
</dbReference>
<sequence>MKTNRYQKGVNKLMDFTYGDIYTCSGLDNKQRSLVTISSLVTQGTLPQLEYWFNSMLDTEEIIKTFIQLLSYIGFPRLLNAIEVAKKVFSQRGITVKIPKIKFIYLKLRLD</sequence>
<dbReference type="RefSeq" id="WP_077849508.1">
    <property type="nucleotide sequence ID" value="NZ_LZZM01000218.1"/>
</dbReference>
<accession>A0A1S8T6Y0</accession>
<protein>
    <submittedName>
        <fullName evidence="2">Carboxymuconolactone decarboxylase family protein</fullName>
    </submittedName>
</protein>